<dbReference type="OrthoDB" id="384253at2"/>
<accession>A0A252F3H5</accession>
<evidence type="ECO:0000259" key="1">
    <source>
        <dbReference type="Pfam" id="PF00149"/>
    </source>
</evidence>
<protein>
    <recommendedName>
        <fullName evidence="1">Calcineurin-like phosphoesterase domain-containing protein</fullName>
    </recommendedName>
</protein>
<dbReference type="InterPro" id="IPR050126">
    <property type="entry name" value="Ap4A_hydrolase"/>
</dbReference>
<gene>
    <name evidence="2" type="ORF">CBW42_05865</name>
</gene>
<dbReference type="InterPro" id="IPR004843">
    <property type="entry name" value="Calcineurin-like_PHP"/>
</dbReference>
<reference evidence="2 3" key="1">
    <citation type="submission" date="2017-05" db="EMBL/GenBank/DDBJ databases">
        <title>Butyricicoccus porcorum sp. nov. a butyrate-producing bacterium from the swine intestinal tract.</title>
        <authorList>
            <person name="Trachsel J."/>
            <person name="Humphrey S."/>
            <person name="Allen H.K."/>
        </authorList>
    </citation>
    <scope>NUCLEOTIDE SEQUENCE [LARGE SCALE GENOMIC DNA]</scope>
    <source>
        <strain evidence="2">BB10</strain>
    </source>
</reference>
<dbReference type="GO" id="GO:0016791">
    <property type="term" value="F:phosphatase activity"/>
    <property type="evidence" value="ECO:0007669"/>
    <property type="project" value="TreeGrafter"/>
</dbReference>
<name>A0A252F3H5_9FIRM</name>
<dbReference type="InterPro" id="IPR029052">
    <property type="entry name" value="Metallo-depent_PP-like"/>
</dbReference>
<dbReference type="GO" id="GO:0008803">
    <property type="term" value="F:bis(5'-nucleosyl)-tetraphosphatase (symmetrical) activity"/>
    <property type="evidence" value="ECO:0007669"/>
    <property type="project" value="TreeGrafter"/>
</dbReference>
<comment type="caution">
    <text evidence="2">The sequence shown here is derived from an EMBL/GenBank/DDBJ whole genome shotgun (WGS) entry which is preliminary data.</text>
</comment>
<dbReference type="PANTHER" id="PTHR42850">
    <property type="entry name" value="METALLOPHOSPHOESTERASE"/>
    <property type="match status" value="1"/>
</dbReference>
<evidence type="ECO:0000313" key="2">
    <source>
        <dbReference type="EMBL" id="OUM20364.1"/>
    </source>
</evidence>
<dbReference type="EMBL" id="NHOC01000005">
    <property type="protein sequence ID" value="OUM20364.1"/>
    <property type="molecule type" value="Genomic_DNA"/>
</dbReference>
<dbReference type="Pfam" id="PF00149">
    <property type="entry name" value="Metallophos"/>
    <property type="match status" value="1"/>
</dbReference>
<keyword evidence="3" id="KW-1185">Reference proteome</keyword>
<dbReference type="SUPFAM" id="SSF56300">
    <property type="entry name" value="Metallo-dependent phosphatases"/>
    <property type="match status" value="1"/>
</dbReference>
<organism evidence="2 3">
    <name type="scientific">Butyricicoccus porcorum</name>
    <dbReference type="NCBI Taxonomy" id="1945634"/>
    <lineage>
        <taxon>Bacteria</taxon>
        <taxon>Bacillati</taxon>
        <taxon>Bacillota</taxon>
        <taxon>Clostridia</taxon>
        <taxon>Eubacteriales</taxon>
        <taxon>Butyricicoccaceae</taxon>
        <taxon>Butyricicoccus</taxon>
    </lineage>
</organism>
<dbReference type="Proteomes" id="UP000194903">
    <property type="component" value="Unassembled WGS sequence"/>
</dbReference>
<feature type="domain" description="Calcineurin-like phosphoesterase" evidence="1">
    <location>
        <begin position="46"/>
        <end position="200"/>
    </location>
</feature>
<dbReference type="GO" id="GO:0110154">
    <property type="term" value="P:RNA decapping"/>
    <property type="evidence" value="ECO:0007669"/>
    <property type="project" value="TreeGrafter"/>
</dbReference>
<dbReference type="AlphaFoldDB" id="A0A252F3H5"/>
<sequence>MANKFPSVCVLLLFFFRMSHTIVVIKLPVIGDYIQPLYQPEGSVMIYVTSDLHGCLEDWKSLLQKIRFSDNDTMFVLGDCVDLGPDPIGLLHDMMERPNVFPILGNHEWMFARCARTIPPEANMDNLMSFFDDYSIRDLAQWAADGGQHTLAQFLDLDEEGREAILDYIGEMTLYEETEADGVSFVLTHSGIEEFDPDQPLEDYPPSAFLMAHPEPGMEYFPDRTVIVGHRPTYRLKGGTAGKILDDGGIIYIDCGAAHKEDGGCVGCLRLDDFEEFYID</sequence>
<dbReference type="Gene3D" id="3.60.21.10">
    <property type="match status" value="1"/>
</dbReference>
<dbReference type="GO" id="GO:0005737">
    <property type="term" value="C:cytoplasm"/>
    <property type="evidence" value="ECO:0007669"/>
    <property type="project" value="TreeGrafter"/>
</dbReference>
<dbReference type="PANTHER" id="PTHR42850:SF4">
    <property type="entry name" value="ZINC-DEPENDENT ENDOPOLYPHOSPHATASE"/>
    <property type="match status" value="1"/>
</dbReference>
<proteinExistence type="predicted"/>
<evidence type="ECO:0000313" key="3">
    <source>
        <dbReference type="Proteomes" id="UP000194903"/>
    </source>
</evidence>